<evidence type="ECO:0000313" key="4">
    <source>
        <dbReference type="EMBL" id="GAA1580198.1"/>
    </source>
</evidence>
<feature type="compositionally biased region" description="Low complexity" evidence="1">
    <location>
        <begin position="183"/>
        <end position="271"/>
    </location>
</feature>
<protein>
    <recommendedName>
        <fullName evidence="6">LPXTG-motif cell wall-anchored protein</fullName>
    </recommendedName>
</protein>
<gene>
    <name evidence="4" type="ORF">GCM10009742_25800</name>
</gene>
<feature type="transmembrane region" description="Helical" evidence="2">
    <location>
        <begin position="306"/>
        <end position="329"/>
    </location>
</feature>
<evidence type="ECO:0000256" key="3">
    <source>
        <dbReference type="SAM" id="SignalP"/>
    </source>
</evidence>
<evidence type="ECO:0000256" key="2">
    <source>
        <dbReference type="SAM" id="Phobius"/>
    </source>
</evidence>
<dbReference type="EMBL" id="BAAAND010000004">
    <property type="protein sequence ID" value="GAA1580198.1"/>
    <property type="molecule type" value="Genomic_DNA"/>
</dbReference>
<feature type="compositionally biased region" description="Polar residues" evidence="1">
    <location>
        <begin position="38"/>
        <end position="53"/>
    </location>
</feature>
<keyword evidence="2" id="KW-1133">Transmembrane helix</keyword>
<feature type="region of interest" description="Disordered" evidence="1">
    <location>
        <begin position="174"/>
        <end position="309"/>
    </location>
</feature>
<comment type="caution">
    <text evidence="4">The sequence shown here is derived from an EMBL/GenBank/DDBJ whole genome shotgun (WGS) entry which is preliminary data.</text>
</comment>
<feature type="chain" id="PRO_5045234298" description="LPXTG-motif cell wall-anchored protein" evidence="3">
    <location>
        <begin position="38"/>
        <end position="338"/>
    </location>
</feature>
<keyword evidence="3" id="KW-0732">Signal</keyword>
<name>A0ABP4PH09_9ACTN</name>
<feature type="region of interest" description="Disordered" evidence="1">
    <location>
        <begin position="38"/>
        <end position="65"/>
    </location>
</feature>
<feature type="signal peptide" evidence="3">
    <location>
        <begin position="1"/>
        <end position="37"/>
    </location>
</feature>
<keyword evidence="2" id="KW-0812">Transmembrane</keyword>
<keyword evidence="5" id="KW-1185">Reference proteome</keyword>
<dbReference type="RefSeq" id="WP_344190490.1">
    <property type="nucleotide sequence ID" value="NZ_BAAAND010000004.1"/>
</dbReference>
<dbReference type="Proteomes" id="UP001500190">
    <property type="component" value="Unassembled WGS sequence"/>
</dbReference>
<evidence type="ECO:0000256" key="1">
    <source>
        <dbReference type="SAM" id="MobiDB-lite"/>
    </source>
</evidence>
<feature type="compositionally biased region" description="Gly residues" evidence="1">
    <location>
        <begin position="290"/>
        <end position="299"/>
    </location>
</feature>
<evidence type="ECO:0008006" key="6">
    <source>
        <dbReference type="Google" id="ProtNLM"/>
    </source>
</evidence>
<evidence type="ECO:0000313" key="5">
    <source>
        <dbReference type="Proteomes" id="UP001500190"/>
    </source>
</evidence>
<proteinExistence type="predicted"/>
<reference evidence="5" key="1">
    <citation type="journal article" date="2019" name="Int. J. Syst. Evol. Microbiol.">
        <title>The Global Catalogue of Microorganisms (GCM) 10K type strain sequencing project: providing services to taxonomists for standard genome sequencing and annotation.</title>
        <authorList>
            <consortium name="The Broad Institute Genomics Platform"/>
            <consortium name="The Broad Institute Genome Sequencing Center for Infectious Disease"/>
            <person name="Wu L."/>
            <person name="Ma J."/>
        </authorList>
    </citation>
    <scope>NUCLEOTIDE SEQUENCE [LARGE SCALE GENOMIC DNA]</scope>
    <source>
        <strain evidence="5">JCM 14304</strain>
    </source>
</reference>
<accession>A0ABP4PH09</accession>
<organism evidence="4 5">
    <name type="scientific">Kribbella karoonensis</name>
    <dbReference type="NCBI Taxonomy" id="324851"/>
    <lineage>
        <taxon>Bacteria</taxon>
        <taxon>Bacillati</taxon>
        <taxon>Actinomycetota</taxon>
        <taxon>Actinomycetes</taxon>
        <taxon>Propionibacteriales</taxon>
        <taxon>Kribbellaceae</taxon>
        <taxon>Kribbella</taxon>
    </lineage>
</organism>
<keyword evidence="2" id="KW-0472">Membrane</keyword>
<dbReference type="PRINTS" id="PR01217">
    <property type="entry name" value="PRICHEXTENSN"/>
</dbReference>
<sequence>MTHKGVRSRAAGIFAGAGALSLLLGGAALLVAPQANADQATNGHNPPGNNSTIKIEGEDISTPPDNNPHQGCTFQVEFYNYDKGAYYADVTFTDQAPTKDGGVHVVSGDTHPFIGGDDAGGGNDLDARVEYTVAFTGEPQPQQGYHIKITVEAPGSIGHNAKYKVFWVQGCEAPPTTPPTTPPATTDTPPATTDTPPATTDTPPATTDTPPATTDTPPATTDTPPATTDTPPATTGTPPATTGTPPATTPASPGTSESPSGTPSASTSTPAVGGPSETPTGGVPTEVDAGFGGSAGGSLAGSNSPFGLVGGLLLAAGGAMLAGAGFVALRRRGKHSQA</sequence>